<evidence type="ECO:0000313" key="2">
    <source>
        <dbReference type="EMBL" id="KDO36755.1"/>
    </source>
</evidence>
<evidence type="ECO:0000313" key="3">
    <source>
        <dbReference type="Proteomes" id="UP000027120"/>
    </source>
</evidence>
<dbReference type="Proteomes" id="UP000027120">
    <property type="component" value="Unassembled WGS sequence"/>
</dbReference>
<proteinExistence type="predicted"/>
<gene>
    <name evidence="2" type="ORF">CISIN_1g044896mg</name>
</gene>
<dbReference type="EMBL" id="KK793277">
    <property type="protein sequence ID" value="KDO36755.1"/>
    <property type="molecule type" value="Genomic_DNA"/>
</dbReference>
<protein>
    <submittedName>
        <fullName evidence="2">Uncharacterized protein</fullName>
    </submittedName>
</protein>
<feature type="region of interest" description="Disordered" evidence="1">
    <location>
        <begin position="41"/>
        <end position="68"/>
    </location>
</feature>
<sequence>MGACPSDKANLYAYTRTTAHEEALVLTKEWDPRRMLLSTIPEDSYGMNEQSGTDDFSGGIRQVPKSRTSDQKIFSLSSKKSSLLSQHSPVAWDRVYDRGERSDHYDLDSDMCLSDAQEAVNTDENGQHKNLMSSSFLW</sequence>
<organism evidence="2 3">
    <name type="scientific">Citrus sinensis</name>
    <name type="common">Sweet orange</name>
    <name type="synonym">Citrus aurantium var. sinensis</name>
    <dbReference type="NCBI Taxonomy" id="2711"/>
    <lineage>
        <taxon>Eukaryota</taxon>
        <taxon>Viridiplantae</taxon>
        <taxon>Streptophyta</taxon>
        <taxon>Embryophyta</taxon>
        <taxon>Tracheophyta</taxon>
        <taxon>Spermatophyta</taxon>
        <taxon>Magnoliopsida</taxon>
        <taxon>eudicotyledons</taxon>
        <taxon>Gunneridae</taxon>
        <taxon>Pentapetalae</taxon>
        <taxon>rosids</taxon>
        <taxon>malvids</taxon>
        <taxon>Sapindales</taxon>
        <taxon>Rutaceae</taxon>
        <taxon>Aurantioideae</taxon>
        <taxon>Citrus</taxon>
    </lineage>
</organism>
<evidence type="ECO:0000256" key="1">
    <source>
        <dbReference type="SAM" id="MobiDB-lite"/>
    </source>
</evidence>
<accession>A0A067D5G2</accession>
<name>A0A067D5G2_CITSI</name>
<dbReference type="AlphaFoldDB" id="A0A067D5G2"/>
<reference evidence="2 3" key="1">
    <citation type="submission" date="2014-04" db="EMBL/GenBank/DDBJ databases">
        <authorList>
            <consortium name="International Citrus Genome Consortium"/>
            <person name="Gmitter F."/>
            <person name="Chen C."/>
            <person name="Farmerie W."/>
            <person name="Harkins T."/>
            <person name="Desany B."/>
            <person name="Mohiuddin M."/>
            <person name="Kodira C."/>
            <person name="Borodovsky M."/>
            <person name="Lomsadze A."/>
            <person name="Burns P."/>
            <person name="Jenkins J."/>
            <person name="Prochnik S."/>
            <person name="Shu S."/>
            <person name="Chapman J."/>
            <person name="Pitluck S."/>
            <person name="Schmutz J."/>
            <person name="Rokhsar D."/>
        </authorList>
    </citation>
    <scope>NUCLEOTIDE SEQUENCE</scope>
</reference>
<keyword evidence="3" id="KW-1185">Reference proteome</keyword>